<gene>
    <name evidence="1" type="ORF">KI387_024146</name>
</gene>
<feature type="non-terminal residue" evidence="1">
    <location>
        <position position="80"/>
    </location>
</feature>
<dbReference type="EMBL" id="JAHRHJ020000005">
    <property type="protein sequence ID" value="KAH9315519.1"/>
    <property type="molecule type" value="Genomic_DNA"/>
</dbReference>
<feature type="non-terminal residue" evidence="1">
    <location>
        <position position="1"/>
    </location>
</feature>
<sequence>YGCGYSVICSCGGTYGGGPCWMYNGTCTTGGTYFWGWLLCSLLPTSASANPNLALSLRAQPCKPYSVDYAYIYGIYDCLR</sequence>
<keyword evidence="2" id="KW-1185">Reference proteome</keyword>
<accession>A0AA38G2Q0</accession>
<protein>
    <submittedName>
        <fullName evidence="1">Uncharacterized protein</fullName>
    </submittedName>
</protein>
<evidence type="ECO:0000313" key="1">
    <source>
        <dbReference type="EMBL" id="KAH9315519.1"/>
    </source>
</evidence>
<comment type="caution">
    <text evidence="1">The sequence shown here is derived from an EMBL/GenBank/DDBJ whole genome shotgun (WGS) entry which is preliminary data.</text>
</comment>
<reference evidence="1 2" key="1">
    <citation type="journal article" date="2021" name="Nat. Plants">
        <title>The Taxus genome provides insights into paclitaxel biosynthesis.</title>
        <authorList>
            <person name="Xiong X."/>
            <person name="Gou J."/>
            <person name="Liao Q."/>
            <person name="Li Y."/>
            <person name="Zhou Q."/>
            <person name="Bi G."/>
            <person name="Li C."/>
            <person name="Du R."/>
            <person name="Wang X."/>
            <person name="Sun T."/>
            <person name="Guo L."/>
            <person name="Liang H."/>
            <person name="Lu P."/>
            <person name="Wu Y."/>
            <person name="Zhang Z."/>
            <person name="Ro D.K."/>
            <person name="Shang Y."/>
            <person name="Huang S."/>
            <person name="Yan J."/>
        </authorList>
    </citation>
    <scope>NUCLEOTIDE SEQUENCE [LARGE SCALE GENOMIC DNA]</scope>
    <source>
        <strain evidence="1">Ta-2019</strain>
    </source>
</reference>
<dbReference type="AlphaFoldDB" id="A0AA38G2Q0"/>
<proteinExistence type="predicted"/>
<name>A0AA38G2Q0_TAXCH</name>
<evidence type="ECO:0000313" key="2">
    <source>
        <dbReference type="Proteomes" id="UP000824469"/>
    </source>
</evidence>
<dbReference type="Proteomes" id="UP000824469">
    <property type="component" value="Unassembled WGS sequence"/>
</dbReference>
<organism evidence="1 2">
    <name type="scientific">Taxus chinensis</name>
    <name type="common">Chinese yew</name>
    <name type="synonym">Taxus wallichiana var. chinensis</name>
    <dbReference type="NCBI Taxonomy" id="29808"/>
    <lineage>
        <taxon>Eukaryota</taxon>
        <taxon>Viridiplantae</taxon>
        <taxon>Streptophyta</taxon>
        <taxon>Embryophyta</taxon>
        <taxon>Tracheophyta</taxon>
        <taxon>Spermatophyta</taxon>
        <taxon>Pinopsida</taxon>
        <taxon>Pinidae</taxon>
        <taxon>Conifers II</taxon>
        <taxon>Cupressales</taxon>
        <taxon>Taxaceae</taxon>
        <taxon>Taxus</taxon>
    </lineage>
</organism>